<organism evidence="2 3">
    <name type="scientific">Dermatophagoides farinae</name>
    <name type="common">American house dust mite</name>
    <dbReference type="NCBI Taxonomy" id="6954"/>
    <lineage>
        <taxon>Eukaryota</taxon>
        <taxon>Metazoa</taxon>
        <taxon>Ecdysozoa</taxon>
        <taxon>Arthropoda</taxon>
        <taxon>Chelicerata</taxon>
        <taxon>Arachnida</taxon>
        <taxon>Acari</taxon>
        <taxon>Acariformes</taxon>
        <taxon>Sarcoptiformes</taxon>
        <taxon>Astigmata</taxon>
        <taxon>Psoroptidia</taxon>
        <taxon>Analgoidea</taxon>
        <taxon>Pyroglyphidae</taxon>
        <taxon>Dermatophagoidinae</taxon>
        <taxon>Dermatophagoides</taxon>
    </lineage>
</organism>
<feature type="compositionally biased region" description="Low complexity" evidence="1">
    <location>
        <begin position="75"/>
        <end position="91"/>
    </location>
</feature>
<sequence length="234" mass="26403">MNQRSKRISTTIQRICMVRLHLSNVMIILALLTLPMLMVTVVNGQDLHNQLNQRKKCTQYGHSCLGGHGKRSAVSSSSSSSQLFSQQPSSLLSSSENNFPLIQQLQQQKHLKPLSIPLYIYRNNFNHQQQQQESPPATTTTKSMTNNGNDDGDGRSQTASLARLAFLEHLLNMDNNNNNNNNNEFDQQQTNEQLSSLLIGSSILERLRAQQQRQHSTTTTIMEWIGNKKFGVIL</sequence>
<dbReference type="EMBL" id="ASGP02000005">
    <property type="protein sequence ID" value="KAH9507026.1"/>
    <property type="molecule type" value="Genomic_DNA"/>
</dbReference>
<name>A0A922L3D2_DERFA</name>
<proteinExistence type="predicted"/>
<dbReference type="AlphaFoldDB" id="A0A922L3D2"/>
<feature type="region of interest" description="Disordered" evidence="1">
    <location>
        <begin position="128"/>
        <end position="156"/>
    </location>
</feature>
<accession>A0A922L3D2</accession>
<feature type="region of interest" description="Disordered" evidence="1">
    <location>
        <begin position="68"/>
        <end position="91"/>
    </location>
</feature>
<gene>
    <name evidence="2" type="ORF">DERF_011730</name>
</gene>
<evidence type="ECO:0000256" key="1">
    <source>
        <dbReference type="SAM" id="MobiDB-lite"/>
    </source>
</evidence>
<dbReference type="Proteomes" id="UP000790347">
    <property type="component" value="Unassembled WGS sequence"/>
</dbReference>
<keyword evidence="3" id="KW-1185">Reference proteome</keyword>
<evidence type="ECO:0000313" key="3">
    <source>
        <dbReference type="Proteomes" id="UP000790347"/>
    </source>
</evidence>
<evidence type="ECO:0000313" key="2">
    <source>
        <dbReference type="EMBL" id="KAH9507026.1"/>
    </source>
</evidence>
<reference evidence="2" key="1">
    <citation type="submission" date="2013-05" db="EMBL/GenBank/DDBJ databases">
        <authorList>
            <person name="Yim A.K.Y."/>
            <person name="Chan T.F."/>
            <person name="Ji K.M."/>
            <person name="Liu X.Y."/>
            <person name="Zhou J.W."/>
            <person name="Li R.Q."/>
            <person name="Yang K.Y."/>
            <person name="Li J."/>
            <person name="Li M."/>
            <person name="Law P.T.W."/>
            <person name="Wu Y.L."/>
            <person name="Cai Z.L."/>
            <person name="Qin H."/>
            <person name="Bao Y."/>
            <person name="Leung R.K.K."/>
            <person name="Ng P.K.S."/>
            <person name="Zou J."/>
            <person name="Zhong X.J."/>
            <person name="Ran P.X."/>
            <person name="Zhong N.S."/>
            <person name="Liu Z.G."/>
            <person name="Tsui S.K.W."/>
        </authorList>
    </citation>
    <scope>NUCLEOTIDE SEQUENCE</scope>
    <source>
        <strain evidence="2">Derf</strain>
        <tissue evidence="2">Whole organism</tissue>
    </source>
</reference>
<comment type="caution">
    <text evidence="2">The sequence shown here is derived from an EMBL/GenBank/DDBJ whole genome shotgun (WGS) entry which is preliminary data.</text>
</comment>
<reference evidence="2" key="2">
    <citation type="journal article" date="2022" name="Res Sq">
        <title>Comparative Genomics Reveals Insights into the Divergent Evolution of Astigmatic Mites and Household Pest Adaptations.</title>
        <authorList>
            <person name="Xiong Q."/>
            <person name="Wan A.T.-Y."/>
            <person name="Liu X.-Y."/>
            <person name="Fung C.S.-H."/>
            <person name="Xiao X."/>
            <person name="Malainual N."/>
            <person name="Hou J."/>
            <person name="Wang L."/>
            <person name="Wang M."/>
            <person name="Yang K."/>
            <person name="Cui Y."/>
            <person name="Leung E."/>
            <person name="Nong W."/>
            <person name="Shin S.-K."/>
            <person name="Au S."/>
            <person name="Jeong K.Y."/>
            <person name="Chew F.T."/>
            <person name="Hui J."/>
            <person name="Leung T.F."/>
            <person name="Tungtrongchitr A."/>
            <person name="Zhong N."/>
            <person name="Liu Z."/>
            <person name="Tsui S."/>
        </authorList>
    </citation>
    <scope>NUCLEOTIDE SEQUENCE</scope>
    <source>
        <strain evidence="2">Derf</strain>
        <tissue evidence="2">Whole organism</tissue>
    </source>
</reference>
<protein>
    <submittedName>
        <fullName evidence="2">Uncharacterized protein</fullName>
    </submittedName>
</protein>